<evidence type="ECO:0000313" key="3">
    <source>
        <dbReference type="Proteomes" id="UP001148312"/>
    </source>
</evidence>
<dbReference type="PANTHER" id="PTHR15696">
    <property type="entry name" value="SMG-7 SUPPRESSOR WITH MORPHOLOGICAL EFFECT ON GENITALIA PROTEIN 7"/>
    <property type="match status" value="1"/>
</dbReference>
<reference evidence="2" key="2">
    <citation type="journal article" date="2023" name="IMA Fungus">
        <title>Comparative genomic study of the Penicillium genus elucidates a diverse pangenome and 15 lateral gene transfer events.</title>
        <authorList>
            <person name="Petersen C."/>
            <person name="Sorensen T."/>
            <person name="Nielsen M.R."/>
            <person name="Sondergaard T.E."/>
            <person name="Sorensen J.L."/>
            <person name="Fitzpatrick D.A."/>
            <person name="Frisvad J.C."/>
            <person name="Nielsen K.L."/>
        </authorList>
    </citation>
    <scope>NUCLEOTIDE SEQUENCE</scope>
    <source>
        <strain evidence="2">IBT 30728</strain>
    </source>
</reference>
<feature type="region of interest" description="Disordered" evidence="1">
    <location>
        <begin position="1"/>
        <end position="27"/>
    </location>
</feature>
<dbReference type="RefSeq" id="XP_056794177.1">
    <property type="nucleotide sequence ID" value="XM_056929884.1"/>
</dbReference>
<name>A0A9W9XLH4_9EURO</name>
<dbReference type="InterPro" id="IPR045153">
    <property type="entry name" value="Est1/Ebs1-like"/>
</dbReference>
<sequence length="684" mass="77675">MDTTFKRDATPRKFRGRGSRQLSPNLNLIAPLTSAGTGVASWSLQRKPSDSTPESNCQPTCEKPSAQKQTNQSITRPLVTMVEVAIPAYELKGATTTVDDPSNHNTDKMELDASHPEEPVVAENQDCRNETTQSAATGMIPSSPVPEPCSCDEVDIFKQPETNTITGNQLVAEVRTIYTGLVMVEKKCCQVDKQQSEVDSELTATQWQAIISLHRTLLNEHHDFFLASQHPSASASLKDLPEKHNMPVRMWKHGIMGLLEVFRLRLPDSNEFMLDFFYMAFSMLTLFLESVPRFRQFWIECLGKLAEYQITVKTSDISGQRHWANVGRDWYIRGATNCPANGRHHRGLATLLHPKLSPSAGSQSSLGLLHQFYHYTKALSALDSCQSVREDLSLLLKHFKYATTAHRPDLTTALLTVHYTLYRKGPKHDFNNRMNDFFEVLKPFLGIKAWPHEMGSHLMSCNFASVLGYGDTKSLFAREFERLGKYCSVSCVTTHAVVLWEELDNRISTDDTHTEETTAAGMADRCSPTLLNAAKFSFQTLSFLLRRDRYNFSAWSEVHVSLVFIWALALCPFGMRWVEKMIPWRELVRFLNHLADDPPDHCEIDPSETPWIAGKPYEYLPEDFIIGGQTWAGLYYPTGFFEAASLIDEEDLLPTWRQKCLRWHRCLWLGHRIAQVSYTVSFSC</sequence>
<reference evidence="2" key="1">
    <citation type="submission" date="2022-12" db="EMBL/GenBank/DDBJ databases">
        <authorList>
            <person name="Petersen C."/>
        </authorList>
    </citation>
    <scope>NUCLEOTIDE SEQUENCE</scope>
    <source>
        <strain evidence="2">IBT 30728</strain>
    </source>
</reference>
<dbReference type="EMBL" id="JAPWDQ010000001">
    <property type="protein sequence ID" value="KAJ5495164.1"/>
    <property type="molecule type" value="Genomic_DNA"/>
</dbReference>
<evidence type="ECO:0008006" key="4">
    <source>
        <dbReference type="Google" id="ProtNLM"/>
    </source>
</evidence>
<dbReference type="GO" id="GO:0070034">
    <property type="term" value="F:telomerase RNA binding"/>
    <property type="evidence" value="ECO:0007669"/>
    <property type="project" value="TreeGrafter"/>
</dbReference>
<feature type="region of interest" description="Disordered" evidence="1">
    <location>
        <begin position="39"/>
        <end position="74"/>
    </location>
</feature>
<keyword evidence="3" id="KW-1185">Reference proteome</keyword>
<feature type="compositionally biased region" description="Basic and acidic residues" evidence="1">
    <location>
        <begin position="1"/>
        <end position="11"/>
    </location>
</feature>
<dbReference type="GO" id="GO:0005697">
    <property type="term" value="C:telomerase holoenzyme complex"/>
    <property type="evidence" value="ECO:0007669"/>
    <property type="project" value="TreeGrafter"/>
</dbReference>
<comment type="caution">
    <text evidence="2">The sequence shown here is derived from an EMBL/GenBank/DDBJ whole genome shotgun (WGS) entry which is preliminary data.</text>
</comment>
<gene>
    <name evidence="2" type="ORF">N7539_000280</name>
</gene>
<dbReference type="Gene3D" id="1.25.40.10">
    <property type="entry name" value="Tetratricopeptide repeat domain"/>
    <property type="match status" value="1"/>
</dbReference>
<evidence type="ECO:0000313" key="2">
    <source>
        <dbReference type="EMBL" id="KAJ5495164.1"/>
    </source>
</evidence>
<organism evidence="2 3">
    <name type="scientific">Penicillium diatomitis</name>
    <dbReference type="NCBI Taxonomy" id="2819901"/>
    <lineage>
        <taxon>Eukaryota</taxon>
        <taxon>Fungi</taxon>
        <taxon>Dikarya</taxon>
        <taxon>Ascomycota</taxon>
        <taxon>Pezizomycotina</taxon>
        <taxon>Eurotiomycetes</taxon>
        <taxon>Eurotiomycetidae</taxon>
        <taxon>Eurotiales</taxon>
        <taxon>Aspergillaceae</taxon>
        <taxon>Penicillium</taxon>
    </lineage>
</organism>
<dbReference type="InterPro" id="IPR011990">
    <property type="entry name" value="TPR-like_helical_dom_sf"/>
</dbReference>
<dbReference type="GO" id="GO:0000184">
    <property type="term" value="P:nuclear-transcribed mRNA catabolic process, nonsense-mediated decay"/>
    <property type="evidence" value="ECO:0007669"/>
    <property type="project" value="TreeGrafter"/>
</dbReference>
<dbReference type="Proteomes" id="UP001148312">
    <property type="component" value="Unassembled WGS sequence"/>
</dbReference>
<proteinExistence type="predicted"/>
<dbReference type="SUPFAM" id="SSF48452">
    <property type="entry name" value="TPR-like"/>
    <property type="match status" value="1"/>
</dbReference>
<feature type="compositionally biased region" description="Polar residues" evidence="1">
    <location>
        <begin position="39"/>
        <end position="59"/>
    </location>
</feature>
<dbReference type="AlphaFoldDB" id="A0A9W9XLH4"/>
<evidence type="ECO:0000256" key="1">
    <source>
        <dbReference type="SAM" id="MobiDB-lite"/>
    </source>
</evidence>
<dbReference type="GO" id="GO:0042162">
    <property type="term" value="F:telomeric DNA binding"/>
    <property type="evidence" value="ECO:0007669"/>
    <property type="project" value="TreeGrafter"/>
</dbReference>
<protein>
    <recommendedName>
        <fullName evidence="4">DNA/RNA-binding domain-containing protein</fullName>
    </recommendedName>
</protein>
<dbReference type="PANTHER" id="PTHR15696:SF0">
    <property type="entry name" value="TELOMERASE-BINDING PROTEIN EST1A"/>
    <property type="match status" value="1"/>
</dbReference>
<dbReference type="GeneID" id="81620133"/>
<accession>A0A9W9XLH4</accession>